<evidence type="ECO:0000256" key="3">
    <source>
        <dbReference type="ARBA" id="ARBA00023172"/>
    </source>
</evidence>
<dbReference type="InterPro" id="IPR038109">
    <property type="entry name" value="DNA_bind_recomb_sf"/>
</dbReference>
<reference evidence="8 9" key="1">
    <citation type="journal article" date="2016" name="Nat. Commun.">
        <title>Thousands of microbial genomes shed light on interconnected biogeochemical processes in an aquifer system.</title>
        <authorList>
            <person name="Anantharaman K."/>
            <person name="Brown C.T."/>
            <person name="Hug L.A."/>
            <person name="Sharon I."/>
            <person name="Castelle C.J."/>
            <person name="Probst A.J."/>
            <person name="Thomas B.C."/>
            <person name="Singh A."/>
            <person name="Wilkins M.J."/>
            <person name="Karaoz U."/>
            <person name="Brodie E.L."/>
            <person name="Williams K.H."/>
            <person name="Hubbard S.S."/>
            <person name="Banfield J.F."/>
        </authorList>
    </citation>
    <scope>NUCLEOTIDE SEQUENCE [LARGE SCALE GENOMIC DNA]</scope>
</reference>
<dbReference type="GO" id="GO:0003677">
    <property type="term" value="F:DNA binding"/>
    <property type="evidence" value="ECO:0007669"/>
    <property type="project" value="UniProtKB-KW"/>
</dbReference>
<accession>A0A1G2TXP1</accession>
<dbReference type="Gene3D" id="3.40.50.1390">
    <property type="entry name" value="Resolvase, N-terminal catalytic domain"/>
    <property type="match status" value="1"/>
</dbReference>
<dbReference type="CDD" id="cd00338">
    <property type="entry name" value="Ser_Recombinase"/>
    <property type="match status" value="1"/>
</dbReference>
<evidence type="ECO:0000256" key="1">
    <source>
        <dbReference type="ARBA" id="ARBA00022908"/>
    </source>
</evidence>
<dbReference type="Pfam" id="PF00239">
    <property type="entry name" value="Resolvase"/>
    <property type="match status" value="1"/>
</dbReference>
<dbReference type="GO" id="GO:0015074">
    <property type="term" value="P:DNA integration"/>
    <property type="evidence" value="ECO:0007669"/>
    <property type="project" value="UniProtKB-KW"/>
</dbReference>
<dbReference type="InterPro" id="IPR006118">
    <property type="entry name" value="Recombinase_CS"/>
</dbReference>
<comment type="caution">
    <text evidence="8">The sequence shown here is derived from an EMBL/GenBank/DDBJ whole genome shotgun (WGS) entry which is preliminary data.</text>
</comment>
<dbReference type="InterPro" id="IPR050639">
    <property type="entry name" value="SSR_resolvase"/>
</dbReference>
<dbReference type="Pfam" id="PF07508">
    <property type="entry name" value="Recombinase"/>
    <property type="match status" value="1"/>
</dbReference>
<evidence type="ECO:0000256" key="4">
    <source>
        <dbReference type="PIRSR" id="PIRSR606118-50"/>
    </source>
</evidence>
<dbReference type="PROSITE" id="PS51736">
    <property type="entry name" value="RECOMBINASES_3"/>
    <property type="match status" value="1"/>
</dbReference>
<sequence length="521" mass="61685">MENEKPIYKCRIYIRVSTVGQADKIKGSLPKQLKLCREVIKERNWVEDGDNVYTDVESGRDTENREALLQALEDAKSKSYNLLVIYHFDRLARSMGDCLNLVQRDFLNKGVQVYSYTQRPELDPPDKIIRYNSKRLLSLVFSAYSSEQEIINTRDRYWTGMEKKWERGELPHPKTPPYGYRSKAKIHKLGDNAVRVEWQIKIHEPEAKVVRRIFNDYLKGKSYRLIARELTDDNIPTPRGKKWWNYSTVQIILENPVYAGRTRWQWKLSPEPKRQKKQPKDKWRVKKGNHPYIIKPQNFDSVQELIKTKSRLPGRFSQGKLLLAGLIKCKHCGKNMWSTAETKTAQAYYVCQTWHQFRKCVSNFVSVKEIDEIVVNDLLKNINDEDKFVRMFQKNQNQKDEAPDAIELKQKIVEKLNQEKKNVWKAIRQGMSAKEGKQSVKDIEEELKPVLKEIEIMKKEKLNKDLVVNTMKDIQNISDVKKYYEENKPLLRTYLFRLLNFVEATKIDRGKHNYRISYRKF</sequence>
<organism evidence="8 9">
    <name type="scientific">Candidatus Zambryskibacteria bacterium RIFCSPLOWO2_01_FULL_39_39</name>
    <dbReference type="NCBI Taxonomy" id="1802758"/>
    <lineage>
        <taxon>Bacteria</taxon>
        <taxon>Candidatus Zambryskiibacteriota</taxon>
    </lineage>
</organism>
<feature type="domain" description="Resolvase/invertase-type recombinase catalytic" evidence="6">
    <location>
        <begin position="9"/>
        <end position="168"/>
    </location>
</feature>
<evidence type="ECO:0000313" key="9">
    <source>
        <dbReference type="Proteomes" id="UP000177707"/>
    </source>
</evidence>
<dbReference type="Pfam" id="PF13408">
    <property type="entry name" value="Zn_ribbon_recom"/>
    <property type="match status" value="1"/>
</dbReference>
<dbReference type="InterPro" id="IPR036162">
    <property type="entry name" value="Resolvase-like_N_sf"/>
</dbReference>
<evidence type="ECO:0008006" key="10">
    <source>
        <dbReference type="Google" id="ProtNLM"/>
    </source>
</evidence>
<dbReference type="EMBL" id="MHWB01000008">
    <property type="protein sequence ID" value="OHB02066.1"/>
    <property type="molecule type" value="Genomic_DNA"/>
</dbReference>
<dbReference type="PANTHER" id="PTHR30461:SF23">
    <property type="entry name" value="DNA RECOMBINASE-RELATED"/>
    <property type="match status" value="1"/>
</dbReference>
<dbReference type="Proteomes" id="UP000177707">
    <property type="component" value="Unassembled WGS sequence"/>
</dbReference>
<dbReference type="PROSITE" id="PS00397">
    <property type="entry name" value="RECOMBINASES_1"/>
    <property type="match status" value="1"/>
</dbReference>
<dbReference type="STRING" id="1802758.A3A96_03610"/>
<dbReference type="SMART" id="SM00857">
    <property type="entry name" value="Resolvase"/>
    <property type="match status" value="1"/>
</dbReference>
<evidence type="ECO:0000256" key="2">
    <source>
        <dbReference type="ARBA" id="ARBA00023125"/>
    </source>
</evidence>
<evidence type="ECO:0000256" key="5">
    <source>
        <dbReference type="PROSITE-ProRule" id="PRU10137"/>
    </source>
</evidence>
<proteinExistence type="predicted"/>
<dbReference type="AlphaFoldDB" id="A0A1G2TXP1"/>
<protein>
    <recommendedName>
        <fullName evidence="10">Resolvase/invertase-type recombinase catalytic domain-containing protein</fullName>
    </recommendedName>
</protein>
<dbReference type="GO" id="GO:0000150">
    <property type="term" value="F:DNA strand exchange activity"/>
    <property type="evidence" value="ECO:0007669"/>
    <property type="project" value="InterPro"/>
</dbReference>
<feature type="domain" description="Recombinase" evidence="7">
    <location>
        <begin position="177"/>
        <end position="312"/>
    </location>
</feature>
<name>A0A1G2TXP1_9BACT</name>
<evidence type="ECO:0000259" key="7">
    <source>
        <dbReference type="PROSITE" id="PS51737"/>
    </source>
</evidence>
<dbReference type="InterPro" id="IPR011109">
    <property type="entry name" value="DNA_bind_recombinase_dom"/>
</dbReference>
<gene>
    <name evidence="8" type="ORF">A3A96_03610</name>
</gene>
<dbReference type="SUPFAM" id="SSF53041">
    <property type="entry name" value="Resolvase-like"/>
    <property type="match status" value="1"/>
</dbReference>
<evidence type="ECO:0000259" key="6">
    <source>
        <dbReference type="PROSITE" id="PS51736"/>
    </source>
</evidence>
<dbReference type="InterPro" id="IPR025827">
    <property type="entry name" value="Zn_ribbon_recom_dom"/>
</dbReference>
<dbReference type="PROSITE" id="PS51737">
    <property type="entry name" value="RECOMBINASE_DNA_BIND"/>
    <property type="match status" value="1"/>
</dbReference>
<dbReference type="PANTHER" id="PTHR30461">
    <property type="entry name" value="DNA-INVERTASE FROM LAMBDOID PROPHAGE"/>
    <property type="match status" value="1"/>
</dbReference>
<feature type="active site" description="O-(5'-phospho-DNA)-serine intermediate" evidence="4 5">
    <location>
        <position position="17"/>
    </location>
</feature>
<keyword evidence="3" id="KW-0233">DNA recombination</keyword>
<keyword evidence="2" id="KW-0238">DNA-binding</keyword>
<dbReference type="InterPro" id="IPR006119">
    <property type="entry name" value="Resolv_N"/>
</dbReference>
<dbReference type="Gene3D" id="3.90.1750.20">
    <property type="entry name" value="Putative Large Serine Recombinase, Chain B, Domain 2"/>
    <property type="match status" value="1"/>
</dbReference>
<keyword evidence="1" id="KW-0229">DNA integration</keyword>
<evidence type="ECO:0000313" key="8">
    <source>
        <dbReference type="EMBL" id="OHB02066.1"/>
    </source>
</evidence>